<organism evidence="8 9">
    <name type="scientific">Potamilus streckersoni</name>
    <dbReference type="NCBI Taxonomy" id="2493646"/>
    <lineage>
        <taxon>Eukaryota</taxon>
        <taxon>Metazoa</taxon>
        <taxon>Spiralia</taxon>
        <taxon>Lophotrochozoa</taxon>
        <taxon>Mollusca</taxon>
        <taxon>Bivalvia</taxon>
        <taxon>Autobranchia</taxon>
        <taxon>Heteroconchia</taxon>
        <taxon>Palaeoheterodonta</taxon>
        <taxon>Unionida</taxon>
        <taxon>Unionoidea</taxon>
        <taxon>Unionidae</taxon>
        <taxon>Ambleminae</taxon>
        <taxon>Lampsilini</taxon>
        <taxon>Potamilus</taxon>
    </lineage>
</organism>
<evidence type="ECO:0000256" key="6">
    <source>
        <dbReference type="SAM" id="Phobius"/>
    </source>
</evidence>
<evidence type="ECO:0000256" key="1">
    <source>
        <dbReference type="ARBA" id="ARBA00022679"/>
    </source>
</evidence>
<dbReference type="PANTHER" id="PTHR10605">
    <property type="entry name" value="HEPARAN SULFATE SULFOTRANSFERASE"/>
    <property type="match status" value="1"/>
</dbReference>
<feature type="disulfide bond" evidence="5">
    <location>
        <begin position="379"/>
        <end position="388"/>
    </location>
</feature>
<evidence type="ECO:0000313" key="8">
    <source>
        <dbReference type="EMBL" id="KAK3591018.1"/>
    </source>
</evidence>
<dbReference type="PANTHER" id="PTHR10605:SF65">
    <property type="entry name" value="GH20068P"/>
    <property type="match status" value="1"/>
</dbReference>
<dbReference type="Proteomes" id="UP001195483">
    <property type="component" value="Unassembled WGS sequence"/>
</dbReference>
<reference evidence="8" key="2">
    <citation type="journal article" date="2021" name="Genome Biol. Evol.">
        <title>Developing a high-quality reference genome for a parasitic bivalve with doubly uniparental inheritance (Bivalvia: Unionida).</title>
        <authorList>
            <person name="Smith C.H."/>
        </authorList>
    </citation>
    <scope>NUCLEOTIDE SEQUENCE</scope>
    <source>
        <strain evidence="8">CHS0354</strain>
        <tissue evidence="8">Mantle</tissue>
    </source>
</reference>
<feature type="domain" description="Sulfotransferase" evidence="7">
    <location>
        <begin position="176"/>
        <end position="413"/>
    </location>
</feature>
<accession>A0AAE0SG18</accession>
<keyword evidence="5" id="KW-1015">Disulfide bond</keyword>
<reference evidence="8" key="1">
    <citation type="journal article" date="2021" name="Genome Biol. Evol.">
        <title>A High-Quality Reference Genome for a Parasitic Bivalve with Doubly Uniparental Inheritance (Bivalvia: Unionida).</title>
        <authorList>
            <person name="Smith C.H."/>
        </authorList>
    </citation>
    <scope>NUCLEOTIDE SEQUENCE</scope>
    <source>
        <strain evidence="8">CHS0354</strain>
    </source>
</reference>
<keyword evidence="6" id="KW-0472">Membrane</keyword>
<feature type="transmembrane region" description="Helical" evidence="6">
    <location>
        <begin position="100"/>
        <end position="119"/>
    </location>
</feature>
<dbReference type="Gene3D" id="3.40.50.300">
    <property type="entry name" value="P-loop containing nucleotide triphosphate hydrolases"/>
    <property type="match status" value="1"/>
</dbReference>
<evidence type="ECO:0000256" key="3">
    <source>
        <dbReference type="PIRSR" id="PIRSR637359-1"/>
    </source>
</evidence>
<evidence type="ECO:0000256" key="2">
    <source>
        <dbReference type="ARBA" id="ARBA00023180"/>
    </source>
</evidence>
<dbReference type="Pfam" id="PF00685">
    <property type="entry name" value="Sulfotransfer_1"/>
    <property type="match status" value="1"/>
</dbReference>
<keyword evidence="6" id="KW-1133">Transmembrane helix</keyword>
<keyword evidence="9" id="KW-1185">Reference proteome</keyword>
<evidence type="ECO:0000259" key="7">
    <source>
        <dbReference type="Pfam" id="PF00685"/>
    </source>
</evidence>
<feature type="binding site" evidence="4">
    <location>
        <begin position="185"/>
        <end position="189"/>
    </location>
    <ligand>
        <name>3'-phosphoadenylyl sulfate</name>
        <dbReference type="ChEBI" id="CHEBI:58339"/>
    </ligand>
</feature>
<feature type="binding site" evidence="4">
    <location>
        <position position="276"/>
    </location>
    <ligand>
        <name>3'-phosphoadenylyl sulfate</name>
        <dbReference type="ChEBI" id="CHEBI:58339"/>
    </ligand>
</feature>
<comment type="caution">
    <text evidence="8">The sequence shown here is derived from an EMBL/GenBank/DDBJ whole genome shotgun (WGS) entry which is preliminary data.</text>
</comment>
<reference evidence="8" key="3">
    <citation type="submission" date="2023-05" db="EMBL/GenBank/DDBJ databases">
        <authorList>
            <person name="Smith C.H."/>
        </authorList>
    </citation>
    <scope>NUCLEOTIDE SEQUENCE</scope>
    <source>
        <strain evidence="8">CHS0354</strain>
        <tissue evidence="8">Mantle</tissue>
    </source>
</reference>
<sequence>MLADWNTVYKACLGILMEERTETKKSLPWVATSLLVKICKFKISETSKCPQIIKFQIEMVPCGQEVTFTSHLIPGNFIMSANKQQQILILQYRCPKLTRIKVISVVTMAVFSMVLIAFYCLQSGIHNRSTVCSLPHNLTTLVTKDFKKSRQKIVTTIPNGFKKSRLKIAHTHRQLPQCLIIGVKKGGTRALLNYLNIHPDVVTASDEIHFFDRNENYNQGFDAYRHEMPFSFKGQITIEKTPAYFTSPKAPKRVFRMNNSMKLLLVVRDPVERTISDYAQVAEGKRMKNKPWELFEDKVIDRKTGQVDKTYSGIQRSIYIRHFIRWLEYFQLSQFHFIDGDNLVRNPYKEVVDVETYLRLDPRIKVENFIFNKTKGFYCVKIDEKEKCLSDSKGRKHPDVDPNVYQKLQHFFHPYNERFFHRIGRRFNWS</sequence>
<name>A0AAE0SG18_9BIVA</name>
<keyword evidence="1" id="KW-0808">Transferase</keyword>
<dbReference type="EMBL" id="JAEAOA010000796">
    <property type="protein sequence ID" value="KAK3591018.1"/>
    <property type="molecule type" value="Genomic_DNA"/>
</dbReference>
<feature type="binding site" evidence="4">
    <location>
        <position position="378"/>
    </location>
    <ligand>
        <name>3'-phosphoadenylyl sulfate</name>
        <dbReference type="ChEBI" id="CHEBI:58339"/>
    </ligand>
</feature>
<dbReference type="FunFam" id="3.40.50.300:FF:002997">
    <property type="entry name" value="Sulfotransferase"/>
    <property type="match status" value="1"/>
</dbReference>
<dbReference type="AlphaFoldDB" id="A0AAE0SG18"/>
<dbReference type="InterPro" id="IPR037359">
    <property type="entry name" value="NST/OST"/>
</dbReference>
<dbReference type="GO" id="GO:0008467">
    <property type="term" value="F:[heparan sulfate]-glucosamine 3-sulfotransferase activity"/>
    <property type="evidence" value="ECO:0007669"/>
    <property type="project" value="TreeGrafter"/>
</dbReference>
<proteinExistence type="predicted"/>
<evidence type="ECO:0000256" key="5">
    <source>
        <dbReference type="PIRSR" id="PIRSR637359-3"/>
    </source>
</evidence>
<evidence type="ECO:0000313" key="9">
    <source>
        <dbReference type="Proteomes" id="UP001195483"/>
    </source>
</evidence>
<feature type="binding site" evidence="4">
    <location>
        <begin position="393"/>
        <end position="397"/>
    </location>
    <ligand>
        <name>3'-phosphoadenylyl sulfate</name>
        <dbReference type="ChEBI" id="CHEBI:58339"/>
    </ligand>
</feature>
<protein>
    <recommendedName>
        <fullName evidence="7">Sulfotransferase domain-containing protein</fullName>
    </recommendedName>
</protein>
<gene>
    <name evidence="8" type="ORF">CHS0354_013080</name>
</gene>
<dbReference type="InterPro" id="IPR000863">
    <property type="entry name" value="Sulfotransferase_dom"/>
</dbReference>
<keyword evidence="2" id="KW-0325">Glycoprotein</keyword>
<dbReference type="SUPFAM" id="SSF52540">
    <property type="entry name" value="P-loop containing nucleoside triphosphate hydrolases"/>
    <property type="match status" value="1"/>
</dbReference>
<feature type="active site" description="For sulfotransferase activity" evidence="3">
    <location>
        <position position="185"/>
    </location>
</feature>
<feature type="binding site" evidence="4">
    <location>
        <position position="268"/>
    </location>
    <ligand>
        <name>3'-phosphoadenylyl sulfate</name>
        <dbReference type="ChEBI" id="CHEBI:58339"/>
    </ligand>
</feature>
<evidence type="ECO:0000256" key="4">
    <source>
        <dbReference type="PIRSR" id="PIRSR637359-2"/>
    </source>
</evidence>
<keyword evidence="6" id="KW-0812">Transmembrane</keyword>
<dbReference type="InterPro" id="IPR027417">
    <property type="entry name" value="P-loop_NTPase"/>
</dbReference>